<dbReference type="InterPro" id="IPR043143">
    <property type="entry name" value="Mal/L-sulf/L-lact_DH-like_NADP"/>
</dbReference>
<dbReference type="Gene3D" id="1.10.1530.10">
    <property type="match status" value="1"/>
</dbReference>
<name>A0ABT2EAM6_9GAMM</name>
<evidence type="ECO:0000256" key="1">
    <source>
        <dbReference type="ARBA" id="ARBA00006056"/>
    </source>
</evidence>
<dbReference type="RefSeq" id="WP_259035135.1">
    <property type="nucleotide sequence ID" value="NZ_JAJISC010000002.1"/>
</dbReference>
<proteinExistence type="inferred from homology"/>
<reference evidence="3" key="1">
    <citation type="submission" date="2021-11" db="EMBL/GenBank/DDBJ databases">
        <title>Halomonas sp., isolated from a coastal aquaculture zone in Dongshan Bay.</title>
        <authorList>
            <person name="Lin W."/>
        </authorList>
    </citation>
    <scope>NUCLEOTIDE SEQUENCE</scope>
    <source>
        <strain evidence="3">Yzlin-01</strain>
    </source>
</reference>
<evidence type="ECO:0000256" key="2">
    <source>
        <dbReference type="ARBA" id="ARBA00023002"/>
    </source>
</evidence>
<evidence type="ECO:0000313" key="3">
    <source>
        <dbReference type="EMBL" id="MCS2608626.1"/>
    </source>
</evidence>
<dbReference type="SUPFAM" id="SSF89733">
    <property type="entry name" value="L-sulfolactate dehydrogenase-like"/>
    <property type="match status" value="1"/>
</dbReference>
<gene>
    <name evidence="3" type="ORF">LLY24_04730</name>
</gene>
<organism evidence="3 4">
    <name type="scientific">Halomonas dongshanensis</name>
    <dbReference type="NCBI Taxonomy" id="2890835"/>
    <lineage>
        <taxon>Bacteria</taxon>
        <taxon>Pseudomonadati</taxon>
        <taxon>Pseudomonadota</taxon>
        <taxon>Gammaproteobacteria</taxon>
        <taxon>Oceanospirillales</taxon>
        <taxon>Halomonadaceae</taxon>
        <taxon>Halomonas</taxon>
    </lineage>
</organism>
<keyword evidence="4" id="KW-1185">Reference proteome</keyword>
<keyword evidence="2" id="KW-0560">Oxidoreductase</keyword>
<dbReference type="Gene3D" id="3.30.1370.60">
    <property type="entry name" value="Hypothetical oxidoreductase yiak, domain 2"/>
    <property type="match status" value="1"/>
</dbReference>
<comment type="similarity">
    <text evidence="1">Belongs to the LDH2/MDH2 oxidoreductase family.</text>
</comment>
<dbReference type="PANTHER" id="PTHR11091:SF0">
    <property type="entry name" value="MALATE DEHYDROGENASE"/>
    <property type="match status" value="1"/>
</dbReference>
<comment type="caution">
    <text evidence="3">The sequence shown here is derived from an EMBL/GenBank/DDBJ whole genome shotgun (WGS) entry which is preliminary data.</text>
</comment>
<protein>
    <submittedName>
        <fullName evidence="3">Ldh family oxidoreductase</fullName>
    </submittedName>
</protein>
<evidence type="ECO:0000313" key="4">
    <source>
        <dbReference type="Proteomes" id="UP001165542"/>
    </source>
</evidence>
<dbReference type="InterPro" id="IPR036111">
    <property type="entry name" value="Mal/L-sulfo/L-lacto_DH-like_sf"/>
</dbReference>
<dbReference type="Pfam" id="PF02615">
    <property type="entry name" value="Ldh_2"/>
    <property type="match status" value="1"/>
</dbReference>
<dbReference type="Proteomes" id="UP001165542">
    <property type="component" value="Unassembled WGS sequence"/>
</dbReference>
<dbReference type="InterPro" id="IPR003767">
    <property type="entry name" value="Malate/L-lactate_DH-like"/>
</dbReference>
<sequence length="338" mass="36278">MSEDITLSLDDAQALSLDVLQHNGFSRAHAEAITRSVMAAQRDECHSHGLYRLIGCVHTALNGGIDTQTEPEIVDKAPSVVIADARQGCSLLAFEKGSALLVEKAKRTGIAALGITHCFHFSALWPEVEALSSQGVVAIAMTPTHAFVAPAGGQRPLLGTNPIAFSWPRPDGTPYTFDFATSEVARGEIELHRRAGKTIPDHWAMDANGEPTTDPTAALAGAMRTFGGYKGSALSTMIELLAGPLIGEVLGHETQAAGPESTAKPFHGELIIALSPHVFLGQDCDHHLQHAETLFEQILGQGARLPSQRRYEARQRSLCDGVTIPQALYEEIRRLGSR</sequence>
<dbReference type="PANTHER" id="PTHR11091">
    <property type="entry name" value="OXIDOREDUCTASE-RELATED"/>
    <property type="match status" value="1"/>
</dbReference>
<accession>A0ABT2EAM6</accession>
<dbReference type="InterPro" id="IPR043144">
    <property type="entry name" value="Mal/L-sulf/L-lact_DH-like_ah"/>
</dbReference>
<dbReference type="EMBL" id="JAJISC010000002">
    <property type="protein sequence ID" value="MCS2608626.1"/>
    <property type="molecule type" value="Genomic_DNA"/>
</dbReference>